<feature type="compositionally biased region" description="Acidic residues" evidence="1">
    <location>
        <begin position="372"/>
        <end position="388"/>
    </location>
</feature>
<keyword evidence="3" id="KW-1185">Reference proteome</keyword>
<evidence type="ECO:0000313" key="2">
    <source>
        <dbReference type="EMBL" id="KIY52934.1"/>
    </source>
</evidence>
<feature type="compositionally biased region" description="Acidic residues" evidence="1">
    <location>
        <begin position="429"/>
        <end position="447"/>
    </location>
</feature>
<feature type="region of interest" description="Disordered" evidence="1">
    <location>
        <begin position="64"/>
        <end position="101"/>
    </location>
</feature>
<accession>A0A0D7AMG0</accession>
<reference evidence="2 3" key="1">
    <citation type="journal article" date="2015" name="Fungal Genet. Biol.">
        <title>Evolution of novel wood decay mechanisms in Agaricales revealed by the genome sequences of Fistulina hepatica and Cylindrobasidium torrendii.</title>
        <authorList>
            <person name="Floudas D."/>
            <person name="Held B.W."/>
            <person name="Riley R."/>
            <person name="Nagy L.G."/>
            <person name="Koehler G."/>
            <person name="Ransdell A.S."/>
            <person name="Younus H."/>
            <person name="Chow J."/>
            <person name="Chiniquy J."/>
            <person name="Lipzen A."/>
            <person name="Tritt A."/>
            <person name="Sun H."/>
            <person name="Haridas S."/>
            <person name="LaButti K."/>
            <person name="Ohm R.A."/>
            <person name="Kues U."/>
            <person name="Blanchette R.A."/>
            <person name="Grigoriev I.V."/>
            <person name="Minto R.E."/>
            <person name="Hibbett D.S."/>
        </authorList>
    </citation>
    <scope>NUCLEOTIDE SEQUENCE [LARGE SCALE GENOMIC DNA]</scope>
    <source>
        <strain evidence="2 3">ATCC 64428</strain>
    </source>
</reference>
<dbReference type="GO" id="GO:0016593">
    <property type="term" value="C:Cdc73/Paf1 complex"/>
    <property type="evidence" value="ECO:0007669"/>
    <property type="project" value="InterPro"/>
</dbReference>
<dbReference type="InterPro" id="IPR007149">
    <property type="entry name" value="Leo1"/>
</dbReference>
<dbReference type="PANTHER" id="PTHR23146">
    <property type="entry name" value="LEO1 PROTEIN"/>
    <property type="match status" value="1"/>
</dbReference>
<dbReference type="EMBL" id="KN881629">
    <property type="protein sequence ID" value="KIY52934.1"/>
    <property type="molecule type" value="Genomic_DNA"/>
</dbReference>
<sequence length="470" mass="53092">MDLLPSIHQTTNSADTEVHYAGVQASVEASIPALGEHAPAQDEDMDDLFGIDDDVEHSTNLLTCYSRPASPSQGSERLPSEERERRQAQEYPEEEEETAEVTTTVKEADVTFPNIPAPRSSDGENWLLRVPNFVKIDSAPFRSDSALAPPENNAESKDLMRMKSMSIKLSVENTIRWRWQRQSNARFIRWSDGTMSLRLGKEFFDVDAKPEQLPTTPRGPSQSKPATPAKQGLNYLVAQHKYSEILHVEAPITGTMSLRPTGMQSETHRMLVKAVGQKHSKTARLKMAAHSEVAPERELKEFAKQEAKRSRKRSEPRGDGSSRRRRGGSRKSIDTYSDDEEEIFGGSDDDVDSPPRTRRKISREEGPGGGDYQEDDFVVADEAGSDEEGPSRRGHEEVDPLEEMEEKIRRQQHESKRHESPQAAKADEEVTDNDDAMDVESEEEEEEQIRLRRTGPSRRRNLNLDDEEEE</sequence>
<feature type="compositionally biased region" description="Basic residues" evidence="1">
    <location>
        <begin position="451"/>
        <end position="461"/>
    </location>
</feature>
<organism evidence="2 3">
    <name type="scientific">Fistulina hepatica ATCC 64428</name>
    <dbReference type="NCBI Taxonomy" id="1128425"/>
    <lineage>
        <taxon>Eukaryota</taxon>
        <taxon>Fungi</taxon>
        <taxon>Dikarya</taxon>
        <taxon>Basidiomycota</taxon>
        <taxon>Agaricomycotina</taxon>
        <taxon>Agaricomycetes</taxon>
        <taxon>Agaricomycetidae</taxon>
        <taxon>Agaricales</taxon>
        <taxon>Fistulinaceae</taxon>
        <taxon>Fistulina</taxon>
    </lineage>
</organism>
<feature type="compositionally biased region" description="Polar residues" evidence="1">
    <location>
        <begin position="64"/>
        <end position="74"/>
    </location>
</feature>
<feature type="compositionally biased region" description="Polar residues" evidence="1">
    <location>
        <begin position="213"/>
        <end position="225"/>
    </location>
</feature>
<feature type="region of interest" description="Disordered" evidence="1">
    <location>
        <begin position="288"/>
        <end position="470"/>
    </location>
</feature>
<evidence type="ECO:0008006" key="4">
    <source>
        <dbReference type="Google" id="ProtNLM"/>
    </source>
</evidence>
<gene>
    <name evidence="2" type="ORF">FISHEDRAFT_34375</name>
</gene>
<evidence type="ECO:0000313" key="3">
    <source>
        <dbReference type="Proteomes" id="UP000054144"/>
    </source>
</evidence>
<protein>
    <recommendedName>
        <fullName evidence="4">Leo1-domain-containing protein</fullName>
    </recommendedName>
</protein>
<feature type="compositionally biased region" description="Acidic residues" evidence="1">
    <location>
        <begin position="336"/>
        <end position="352"/>
    </location>
</feature>
<dbReference type="Pfam" id="PF04004">
    <property type="entry name" value="Leo1"/>
    <property type="match status" value="1"/>
</dbReference>
<feature type="compositionally biased region" description="Basic and acidic residues" evidence="1">
    <location>
        <begin position="389"/>
        <end position="398"/>
    </location>
</feature>
<feature type="compositionally biased region" description="Basic and acidic residues" evidence="1">
    <location>
        <begin position="78"/>
        <end position="88"/>
    </location>
</feature>
<dbReference type="GO" id="GO:0032968">
    <property type="term" value="P:positive regulation of transcription elongation by RNA polymerase II"/>
    <property type="evidence" value="ECO:0007669"/>
    <property type="project" value="TreeGrafter"/>
</dbReference>
<proteinExistence type="predicted"/>
<dbReference type="Proteomes" id="UP000054144">
    <property type="component" value="Unassembled WGS sequence"/>
</dbReference>
<name>A0A0D7AMG0_9AGAR</name>
<dbReference type="GO" id="GO:0006368">
    <property type="term" value="P:transcription elongation by RNA polymerase II"/>
    <property type="evidence" value="ECO:0007669"/>
    <property type="project" value="InterPro"/>
</dbReference>
<dbReference type="AlphaFoldDB" id="A0A0D7AMG0"/>
<dbReference type="PANTHER" id="PTHR23146:SF0">
    <property type="entry name" value="RNA POLYMERASE-ASSOCIATED PROTEIN LEO1"/>
    <property type="match status" value="1"/>
</dbReference>
<evidence type="ECO:0000256" key="1">
    <source>
        <dbReference type="SAM" id="MobiDB-lite"/>
    </source>
</evidence>
<dbReference type="GO" id="GO:1990269">
    <property type="term" value="F:RNA polymerase II C-terminal domain phosphoserine binding"/>
    <property type="evidence" value="ECO:0007669"/>
    <property type="project" value="TreeGrafter"/>
</dbReference>
<dbReference type="OrthoDB" id="20844at2759"/>
<feature type="compositionally biased region" description="Basic and acidic residues" evidence="1">
    <location>
        <begin position="406"/>
        <end position="428"/>
    </location>
</feature>
<feature type="compositionally biased region" description="Basic and acidic residues" evidence="1">
    <location>
        <begin position="293"/>
        <end position="322"/>
    </location>
</feature>
<feature type="region of interest" description="Disordered" evidence="1">
    <location>
        <begin position="208"/>
        <end position="228"/>
    </location>
</feature>